<dbReference type="InterPro" id="IPR000631">
    <property type="entry name" value="CARKD"/>
</dbReference>
<comment type="function">
    <text evidence="14 19">Bifunctional enzyme that catalyzes the epimerization of the S- and R-forms of NAD(P)HX and the dehydration of the S-form of NAD(P)HX at the expense of ADP, which is converted to AMP. This allows the repair of both epimers of NAD(P)HX, a damaged form of NAD(P)H that is a result of enzymatic or heat-dependent hydration.</text>
</comment>
<gene>
    <name evidence="18" type="primary">nnrE</name>
    <name evidence="17" type="synonym">nnrD</name>
    <name evidence="22" type="ORF">GCM10008942_37200</name>
</gene>
<dbReference type="SUPFAM" id="SSF53613">
    <property type="entry name" value="Ribokinase-like"/>
    <property type="match status" value="1"/>
</dbReference>
<feature type="binding site" evidence="17">
    <location>
        <begin position="408"/>
        <end position="412"/>
    </location>
    <ligand>
        <name>AMP</name>
        <dbReference type="ChEBI" id="CHEBI:456215"/>
    </ligand>
</feature>
<dbReference type="InterPro" id="IPR030677">
    <property type="entry name" value="Nnr"/>
</dbReference>
<dbReference type="InterPro" id="IPR036652">
    <property type="entry name" value="YjeF_N_dom_sf"/>
</dbReference>
<dbReference type="PROSITE" id="PS51385">
    <property type="entry name" value="YJEF_N"/>
    <property type="match status" value="1"/>
</dbReference>
<evidence type="ECO:0000256" key="17">
    <source>
        <dbReference type="HAMAP-Rule" id="MF_01965"/>
    </source>
</evidence>
<comment type="subunit">
    <text evidence="17">Homotetramer.</text>
</comment>
<evidence type="ECO:0000256" key="12">
    <source>
        <dbReference type="ARBA" id="ARBA00023239"/>
    </source>
</evidence>
<dbReference type="InterPro" id="IPR017953">
    <property type="entry name" value="Carbohydrate_kinase_pred_CS"/>
</dbReference>
<feature type="binding site" evidence="18">
    <location>
        <position position="158"/>
    </location>
    <ligand>
        <name>K(+)</name>
        <dbReference type="ChEBI" id="CHEBI:29103"/>
    </ligand>
</feature>
<dbReference type="Pfam" id="PF03853">
    <property type="entry name" value="YjeF_N"/>
    <property type="match status" value="1"/>
</dbReference>
<evidence type="ECO:0000256" key="9">
    <source>
        <dbReference type="ARBA" id="ARBA00022958"/>
    </source>
</evidence>
<comment type="caution">
    <text evidence="18">Lacks conserved residue(s) required for the propagation of feature annotation.</text>
</comment>
<dbReference type="PANTHER" id="PTHR12592">
    <property type="entry name" value="ATP-DEPENDENT (S)-NAD(P)H-HYDRATE DEHYDRATASE FAMILY MEMBER"/>
    <property type="match status" value="1"/>
</dbReference>
<dbReference type="PANTHER" id="PTHR12592:SF0">
    <property type="entry name" value="ATP-DEPENDENT (S)-NAD(P)H-HYDRATE DEHYDRATASE"/>
    <property type="match status" value="1"/>
</dbReference>
<dbReference type="RefSeq" id="WP_166929154.1">
    <property type="nucleotide sequence ID" value="NZ_BAAADD010000011.1"/>
</dbReference>
<feature type="binding site" evidence="18">
    <location>
        <begin position="126"/>
        <end position="132"/>
    </location>
    <ligand>
        <name>(6S)-NADPHX</name>
        <dbReference type="ChEBI" id="CHEBI:64076"/>
    </ligand>
</feature>
<feature type="binding site" evidence="17">
    <location>
        <position position="258"/>
    </location>
    <ligand>
        <name>(6S)-NADPHX</name>
        <dbReference type="ChEBI" id="CHEBI:64076"/>
    </ligand>
</feature>
<dbReference type="PROSITE" id="PS51383">
    <property type="entry name" value="YJEF_C_3"/>
    <property type="match status" value="1"/>
</dbReference>
<feature type="domain" description="YjeF N-terminal" evidence="21">
    <location>
        <begin position="14"/>
        <end position="213"/>
    </location>
</feature>
<keyword evidence="12 17" id="KW-0456">Lyase</keyword>
<evidence type="ECO:0000256" key="8">
    <source>
        <dbReference type="ARBA" id="ARBA00022857"/>
    </source>
</evidence>
<evidence type="ECO:0000256" key="6">
    <source>
        <dbReference type="ARBA" id="ARBA00022741"/>
    </source>
</evidence>
<feature type="binding site" evidence="18">
    <location>
        <position position="62"/>
    </location>
    <ligand>
        <name>K(+)</name>
        <dbReference type="ChEBI" id="CHEBI:29103"/>
    </ligand>
</feature>
<comment type="function">
    <text evidence="17">Catalyzes the dehydration of the S-form of NAD(P)HX at the expense of ADP, which is converted to AMP. Together with NAD(P)HX epimerase, which catalyzes the epimerization of the S- and R-forms, the enzyme allows the repair of both epimers of NAD(P)HX, a damaged form of NAD(P)H that is a result of enzymatic or heat-dependent hydration.</text>
</comment>
<evidence type="ECO:0000259" key="20">
    <source>
        <dbReference type="PROSITE" id="PS51383"/>
    </source>
</evidence>
<name>A0ABN1F844_9PROT</name>
<protein>
    <recommendedName>
        <fullName evidence="19">Bifunctional NAD(P)H-hydrate repair enzyme</fullName>
    </recommendedName>
    <alternativeName>
        <fullName evidence="19">Nicotinamide nucleotide repair protein</fullName>
    </alternativeName>
    <domain>
        <recommendedName>
            <fullName evidence="19">ADP-dependent (S)-NAD(P)H-hydrate dehydratase</fullName>
            <ecNumber evidence="19">4.2.1.136</ecNumber>
        </recommendedName>
        <alternativeName>
            <fullName evidence="19">ADP-dependent NAD(P)HX dehydratase</fullName>
        </alternativeName>
    </domain>
    <domain>
        <recommendedName>
            <fullName evidence="19">NAD(P)H-hydrate epimerase</fullName>
            <ecNumber evidence="19">5.1.99.6</ecNumber>
        </recommendedName>
    </domain>
</protein>
<evidence type="ECO:0000259" key="21">
    <source>
        <dbReference type="PROSITE" id="PS51385"/>
    </source>
</evidence>
<evidence type="ECO:0000256" key="10">
    <source>
        <dbReference type="ARBA" id="ARBA00023027"/>
    </source>
</evidence>
<feature type="binding site" evidence="17">
    <location>
        <position position="437"/>
    </location>
    <ligand>
        <name>AMP</name>
        <dbReference type="ChEBI" id="CHEBI:456215"/>
    </ligand>
</feature>
<comment type="similarity">
    <text evidence="3 19">In the N-terminal section; belongs to the NnrE/AIBP family.</text>
</comment>
<feature type="binding site" evidence="17">
    <location>
        <position position="438"/>
    </location>
    <ligand>
        <name>(6S)-NADPHX</name>
        <dbReference type="ChEBI" id="CHEBI:64076"/>
    </ligand>
</feature>
<keyword evidence="7 17" id="KW-0067">ATP-binding</keyword>
<comment type="similarity">
    <text evidence="17">Belongs to the NnrD/CARKD family.</text>
</comment>
<dbReference type="EC" id="4.2.1.136" evidence="19"/>
<feature type="binding site" evidence="18">
    <location>
        <begin position="61"/>
        <end position="65"/>
    </location>
    <ligand>
        <name>(6S)-NADPHX</name>
        <dbReference type="ChEBI" id="CHEBI:64076"/>
    </ligand>
</feature>
<dbReference type="EC" id="5.1.99.6" evidence="19"/>
<dbReference type="InterPro" id="IPR004443">
    <property type="entry name" value="YjeF_N_dom"/>
</dbReference>
<comment type="function">
    <text evidence="18">Catalyzes the epimerization of the S- and R-forms of NAD(P)HX, a damaged form of NAD(P)H that is a result of enzymatic or heat-dependent hydration. This is a prerequisite for the S-specific NAD(P)H-hydrate dehydratase to allow the repair of both epimers of NAD(P)HX.</text>
</comment>
<comment type="catalytic activity">
    <reaction evidence="15 17 19">
        <text>(6S)-NADHX + ADP = AMP + phosphate + NADH + H(+)</text>
        <dbReference type="Rhea" id="RHEA:32223"/>
        <dbReference type="ChEBI" id="CHEBI:15378"/>
        <dbReference type="ChEBI" id="CHEBI:43474"/>
        <dbReference type="ChEBI" id="CHEBI:57945"/>
        <dbReference type="ChEBI" id="CHEBI:64074"/>
        <dbReference type="ChEBI" id="CHEBI:456215"/>
        <dbReference type="ChEBI" id="CHEBI:456216"/>
        <dbReference type="EC" id="4.2.1.136"/>
    </reaction>
</comment>
<evidence type="ECO:0000256" key="16">
    <source>
        <dbReference type="ARBA" id="ARBA00049209"/>
    </source>
</evidence>
<keyword evidence="9 18" id="KW-0630">Potassium</keyword>
<reference evidence="22 23" key="1">
    <citation type="journal article" date="2019" name="Int. J. Syst. Evol. Microbiol.">
        <title>The Global Catalogue of Microorganisms (GCM) 10K type strain sequencing project: providing services to taxonomists for standard genome sequencing and annotation.</title>
        <authorList>
            <consortium name="The Broad Institute Genomics Platform"/>
            <consortium name="The Broad Institute Genome Sequencing Center for Infectious Disease"/>
            <person name="Wu L."/>
            <person name="Ma J."/>
        </authorList>
    </citation>
    <scope>NUCLEOTIDE SEQUENCE [LARGE SCALE GENOMIC DNA]</scope>
    <source>
        <strain evidence="22 23">JCM 15089</strain>
    </source>
</reference>
<comment type="catalytic activity">
    <reaction evidence="2 18 19">
        <text>(6R)-NADPHX = (6S)-NADPHX</text>
        <dbReference type="Rhea" id="RHEA:32227"/>
        <dbReference type="ChEBI" id="CHEBI:64076"/>
        <dbReference type="ChEBI" id="CHEBI:64077"/>
        <dbReference type="EC" id="5.1.99.6"/>
    </reaction>
</comment>
<feature type="binding site" evidence="17">
    <location>
        <position position="372"/>
    </location>
    <ligand>
        <name>(6S)-NADPHX</name>
        <dbReference type="ChEBI" id="CHEBI:64076"/>
    </ligand>
</feature>
<dbReference type="Gene3D" id="3.40.1190.20">
    <property type="match status" value="1"/>
</dbReference>
<evidence type="ECO:0000256" key="14">
    <source>
        <dbReference type="ARBA" id="ARBA00025153"/>
    </source>
</evidence>
<evidence type="ECO:0000256" key="15">
    <source>
        <dbReference type="ARBA" id="ARBA00048238"/>
    </source>
</evidence>
<evidence type="ECO:0000313" key="23">
    <source>
        <dbReference type="Proteomes" id="UP001499951"/>
    </source>
</evidence>
<dbReference type="Proteomes" id="UP001499951">
    <property type="component" value="Unassembled WGS sequence"/>
</dbReference>
<evidence type="ECO:0000256" key="1">
    <source>
        <dbReference type="ARBA" id="ARBA00000013"/>
    </source>
</evidence>
<comment type="similarity">
    <text evidence="18">Belongs to the NnrE/AIBP family.</text>
</comment>
<dbReference type="Gene3D" id="3.40.50.10260">
    <property type="entry name" value="YjeF N-terminal domain"/>
    <property type="match status" value="1"/>
</dbReference>
<dbReference type="PIRSF" id="PIRSF017184">
    <property type="entry name" value="Nnr"/>
    <property type="match status" value="1"/>
</dbReference>
<comment type="similarity">
    <text evidence="4 19">In the C-terminal section; belongs to the NnrD/CARKD family.</text>
</comment>
<evidence type="ECO:0000256" key="3">
    <source>
        <dbReference type="ARBA" id="ARBA00006001"/>
    </source>
</evidence>
<evidence type="ECO:0000256" key="2">
    <source>
        <dbReference type="ARBA" id="ARBA00000909"/>
    </source>
</evidence>
<dbReference type="NCBIfam" id="TIGR00197">
    <property type="entry name" value="yjeF_nterm"/>
    <property type="match status" value="1"/>
</dbReference>
<evidence type="ECO:0000256" key="4">
    <source>
        <dbReference type="ARBA" id="ARBA00009524"/>
    </source>
</evidence>
<evidence type="ECO:0000256" key="5">
    <source>
        <dbReference type="ARBA" id="ARBA00022723"/>
    </source>
</evidence>
<evidence type="ECO:0000256" key="7">
    <source>
        <dbReference type="ARBA" id="ARBA00022840"/>
    </source>
</evidence>
<dbReference type="HAMAP" id="MF_01965">
    <property type="entry name" value="NADHX_dehydratase"/>
    <property type="match status" value="1"/>
</dbReference>
<dbReference type="InterPro" id="IPR029056">
    <property type="entry name" value="Ribokinase-like"/>
</dbReference>
<dbReference type="EMBL" id="BAAADD010000011">
    <property type="protein sequence ID" value="GAA0584864.1"/>
    <property type="molecule type" value="Genomic_DNA"/>
</dbReference>
<feature type="binding site" evidence="17">
    <location>
        <position position="321"/>
    </location>
    <ligand>
        <name>(6S)-NADPHX</name>
        <dbReference type="ChEBI" id="CHEBI:64076"/>
    </ligand>
</feature>
<keyword evidence="13" id="KW-0511">Multifunctional enzyme</keyword>
<dbReference type="Pfam" id="PF01256">
    <property type="entry name" value="Carb_kinase"/>
    <property type="match status" value="1"/>
</dbReference>
<keyword evidence="10 17" id="KW-0520">NAD</keyword>
<accession>A0ABN1F844</accession>
<dbReference type="HAMAP" id="MF_01966">
    <property type="entry name" value="NADHX_epimerase"/>
    <property type="match status" value="1"/>
</dbReference>
<comment type="caution">
    <text evidence="22">The sequence shown here is derived from an EMBL/GenBank/DDBJ whole genome shotgun (WGS) entry which is preliminary data.</text>
</comment>
<feature type="binding site" evidence="18">
    <location>
        <position position="155"/>
    </location>
    <ligand>
        <name>(6S)-NADPHX</name>
        <dbReference type="ChEBI" id="CHEBI:64076"/>
    </ligand>
</feature>
<keyword evidence="23" id="KW-1185">Reference proteome</keyword>
<evidence type="ECO:0000256" key="18">
    <source>
        <dbReference type="HAMAP-Rule" id="MF_01966"/>
    </source>
</evidence>
<keyword evidence="6 17" id="KW-0547">Nucleotide-binding</keyword>
<comment type="catalytic activity">
    <reaction evidence="16 17 19">
        <text>(6S)-NADPHX + ADP = AMP + phosphate + NADPH + H(+)</text>
        <dbReference type="Rhea" id="RHEA:32235"/>
        <dbReference type="ChEBI" id="CHEBI:15378"/>
        <dbReference type="ChEBI" id="CHEBI:43474"/>
        <dbReference type="ChEBI" id="CHEBI:57783"/>
        <dbReference type="ChEBI" id="CHEBI:64076"/>
        <dbReference type="ChEBI" id="CHEBI:456215"/>
        <dbReference type="ChEBI" id="CHEBI:456216"/>
        <dbReference type="EC" id="4.2.1.136"/>
    </reaction>
</comment>
<keyword evidence="5 18" id="KW-0479">Metal-binding</keyword>
<dbReference type="SUPFAM" id="SSF64153">
    <property type="entry name" value="YjeF N-terminal domain-like"/>
    <property type="match status" value="1"/>
</dbReference>
<sequence>MHDVPHEIITVAQMYAADRFAAEHGVPTLNLMEAAGRAVADLVLRRKPKPGPVVVLCGPGNNGGDGFVVARLLKARGWPVTVALLGARDALKGDAAINAGRWSGETVPLSPAALAGAELVVDALYGAGLSRLLEGVARDTVMALNNHTAQVVAIDVPSGLHGDLGRAYDGLCVAADATVTFFRKKPAHVLMPGRIACGPVTLAQIGIPDEAIEAIKPALFVNGKRLWGRAYPKPDPRAHKYAHGHAVVVSGPAHATGAARLAARGALRIGAGLVSVASPRAAVDVNAKHLTAIMVKPFDGAEGLAQLLSDKRYNAVAIGPGVGVGEATRAMVYAVLDSDRAAVLDADALTSFAGETEALFGSALGKSVLTPHEGEFERLFPGLLKSSSSRIDAVRTAAAQAGCVVLLKGPDTTVAAPDGRVSINTNAPPYLGTAGSGDVLAGFILGLLAQHMEPFLAASAAVWMHGLAATQFGPGLIAEDLPEQVPAILRRLYEEI</sequence>
<evidence type="ECO:0000256" key="11">
    <source>
        <dbReference type="ARBA" id="ARBA00023235"/>
    </source>
</evidence>
<evidence type="ECO:0000256" key="19">
    <source>
        <dbReference type="PIRNR" id="PIRNR017184"/>
    </source>
</evidence>
<feature type="binding site" evidence="18">
    <location>
        <position position="122"/>
    </location>
    <ligand>
        <name>K(+)</name>
        <dbReference type="ChEBI" id="CHEBI:29103"/>
    </ligand>
</feature>
<keyword evidence="8 17" id="KW-0521">NADP</keyword>
<comment type="cofactor">
    <cofactor evidence="17">
        <name>Mg(2+)</name>
        <dbReference type="ChEBI" id="CHEBI:18420"/>
    </cofactor>
</comment>
<keyword evidence="11 18" id="KW-0413">Isomerase</keyword>
<dbReference type="CDD" id="cd01171">
    <property type="entry name" value="YXKO-related"/>
    <property type="match status" value="1"/>
</dbReference>
<comment type="catalytic activity">
    <reaction evidence="1 18 19">
        <text>(6R)-NADHX = (6S)-NADHX</text>
        <dbReference type="Rhea" id="RHEA:32215"/>
        <dbReference type="ChEBI" id="CHEBI:64074"/>
        <dbReference type="ChEBI" id="CHEBI:64075"/>
        <dbReference type="EC" id="5.1.99.6"/>
    </reaction>
</comment>
<evidence type="ECO:0000256" key="13">
    <source>
        <dbReference type="ARBA" id="ARBA00023268"/>
    </source>
</evidence>
<proteinExistence type="inferred from homology"/>
<feature type="domain" description="YjeF C-terminal" evidence="20">
    <location>
        <begin position="223"/>
        <end position="492"/>
    </location>
</feature>
<dbReference type="NCBIfam" id="TIGR00196">
    <property type="entry name" value="yjeF_cterm"/>
    <property type="match status" value="1"/>
</dbReference>
<organism evidence="22 23">
    <name type="scientific">Rhizomicrobium electricum</name>
    <dbReference type="NCBI Taxonomy" id="480070"/>
    <lineage>
        <taxon>Bacteria</taxon>
        <taxon>Pseudomonadati</taxon>
        <taxon>Pseudomonadota</taxon>
        <taxon>Alphaproteobacteria</taxon>
        <taxon>Micropepsales</taxon>
        <taxon>Micropepsaceae</taxon>
        <taxon>Rhizomicrobium</taxon>
    </lineage>
</organism>
<evidence type="ECO:0000313" key="22">
    <source>
        <dbReference type="EMBL" id="GAA0584864.1"/>
    </source>
</evidence>
<comment type="cofactor">
    <cofactor evidence="18 19">
        <name>K(+)</name>
        <dbReference type="ChEBI" id="CHEBI:29103"/>
    </cofactor>
    <text evidence="18 19">Binds 1 potassium ion per subunit.</text>
</comment>
<dbReference type="PROSITE" id="PS01050">
    <property type="entry name" value="YJEF_C_2"/>
    <property type="match status" value="1"/>
</dbReference>